<reference evidence="1 2" key="1">
    <citation type="submission" date="2019-04" db="EMBL/GenBank/DDBJ databases">
        <title>Phreatobacter aquaticus sp. nov.</title>
        <authorList>
            <person name="Choi A."/>
        </authorList>
    </citation>
    <scope>NUCLEOTIDE SEQUENCE [LARGE SCALE GENOMIC DNA]</scope>
    <source>
        <strain evidence="1 2">KCTC 52518</strain>
    </source>
</reference>
<dbReference type="RefSeq" id="WP_136960743.1">
    <property type="nucleotide sequence ID" value="NZ_CP039690.1"/>
</dbReference>
<dbReference type="Proteomes" id="UP000298781">
    <property type="component" value="Chromosome"/>
</dbReference>
<dbReference type="KEGG" id="pstg:E8M01_14395"/>
<gene>
    <name evidence="1" type="ORF">E8M01_14395</name>
</gene>
<accession>A0A4D7B6F8</accession>
<proteinExistence type="predicted"/>
<evidence type="ECO:0000313" key="2">
    <source>
        <dbReference type="Proteomes" id="UP000298781"/>
    </source>
</evidence>
<protein>
    <submittedName>
        <fullName evidence="1">Uncharacterized protein</fullName>
    </submittedName>
</protein>
<name>A0A4D7B6F8_9HYPH</name>
<organism evidence="1 2">
    <name type="scientific">Phreatobacter stygius</name>
    <dbReference type="NCBI Taxonomy" id="1940610"/>
    <lineage>
        <taxon>Bacteria</taxon>
        <taxon>Pseudomonadati</taxon>
        <taxon>Pseudomonadota</taxon>
        <taxon>Alphaproteobacteria</taxon>
        <taxon>Hyphomicrobiales</taxon>
        <taxon>Phreatobacteraceae</taxon>
        <taxon>Phreatobacter</taxon>
    </lineage>
</organism>
<dbReference type="EMBL" id="CP039690">
    <property type="protein sequence ID" value="QCI65296.1"/>
    <property type="molecule type" value="Genomic_DNA"/>
</dbReference>
<dbReference type="AlphaFoldDB" id="A0A4D7B6F8"/>
<evidence type="ECO:0000313" key="1">
    <source>
        <dbReference type="EMBL" id="QCI65296.1"/>
    </source>
</evidence>
<dbReference type="OrthoDB" id="7220707at2"/>
<sequence>MARTTYYVMQPFRLVDGEVVPGEPVEKRSAESARTAARLAGADENGGAIAFARSGDPELGDFEEAEILARFGIVPDEFVMAQG</sequence>
<keyword evidence="2" id="KW-1185">Reference proteome</keyword>